<keyword evidence="8" id="KW-0418">Kinase</keyword>
<comment type="caution">
    <text evidence="8">The sequence shown here is derived from an EMBL/GenBank/DDBJ whole genome shotgun (WGS) entry which is preliminary data.</text>
</comment>
<feature type="domain" description="Guanylate kinase-like" evidence="7">
    <location>
        <begin position="3"/>
        <end position="179"/>
    </location>
</feature>
<keyword evidence="4 6" id="KW-0547">Nucleotide-binding</keyword>
<comment type="catalytic activity">
    <reaction evidence="1 6">
        <text>alpha-D-ribose 1,5-bisphosphate + ATP = 5-phospho-alpha-D-ribose 1-diphosphate + ADP</text>
        <dbReference type="Rhea" id="RHEA:20109"/>
        <dbReference type="ChEBI" id="CHEBI:30616"/>
        <dbReference type="ChEBI" id="CHEBI:58017"/>
        <dbReference type="ChEBI" id="CHEBI:68688"/>
        <dbReference type="ChEBI" id="CHEBI:456216"/>
        <dbReference type="EC" id="2.7.4.23"/>
    </reaction>
</comment>
<dbReference type="HAMAP" id="MF_00836">
    <property type="entry name" value="PhnN"/>
    <property type="match status" value="1"/>
</dbReference>
<dbReference type="InterPro" id="IPR012699">
    <property type="entry name" value="PhnN"/>
</dbReference>
<organism evidence="8 9">
    <name type="scientific">Pacificispira spongiicola</name>
    <dbReference type="NCBI Taxonomy" id="2729598"/>
    <lineage>
        <taxon>Bacteria</taxon>
        <taxon>Pseudomonadati</taxon>
        <taxon>Pseudomonadota</taxon>
        <taxon>Alphaproteobacteria</taxon>
        <taxon>Rhodospirillales</taxon>
        <taxon>Rhodospirillaceae</taxon>
        <taxon>Pacificispira</taxon>
    </lineage>
</organism>
<evidence type="ECO:0000256" key="6">
    <source>
        <dbReference type="HAMAP-Rule" id="MF_00836"/>
    </source>
</evidence>
<dbReference type="GO" id="GO:0006015">
    <property type="term" value="P:5-phosphoribose 1-diphosphate biosynthetic process"/>
    <property type="evidence" value="ECO:0007669"/>
    <property type="project" value="UniProtKB-UniRule"/>
</dbReference>
<dbReference type="Gene3D" id="3.40.50.300">
    <property type="entry name" value="P-loop containing nucleotide triphosphate hydrolases"/>
    <property type="match status" value="1"/>
</dbReference>
<dbReference type="PANTHER" id="PTHR23117">
    <property type="entry name" value="GUANYLATE KINASE-RELATED"/>
    <property type="match status" value="1"/>
</dbReference>
<dbReference type="GO" id="GO:0005829">
    <property type="term" value="C:cytosol"/>
    <property type="evidence" value="ECO:0007669"/>
    <property type="project" value="TreeGrafter"/>
</dbReference>
<dbReference type="Pfam" id="PF00625">
    <property type="entry name" value="Guanylate_kin"/>
    <property type="match status" value="1"/>
</dbReference>
<dbReference type="UniPathway" id="UPA00087">
    <property type="reaction ID" value="UER00175"/>
</dbReference>
<dbReference type="EC" id="2.7.4.23" evidence="6"/>
<dbReference type="GO" id="GO:0033863">
    <property type="term" value="F:ribose 1,5-bisphosphate phosphokinase activity"/>
    <property type="evidence" value="ECO:0007669"/>
    <property type="project" value="UniProtKB-UniRule"/>
</dbReference>
<dbReference type="InterPro" id="IPR027417">
    <property type="entry name" value="P-loop_NTPase"/>
</dbReference>
<dbReference type="GO" id="GO:0005524">
    <property type="term" value="F:ATP binding"/>
    <property type="evidence" value="ECO:0007669"/>
    <property type="project" value="UniProtKB-KW"/>
</dbReference>
<dbReference type="EMBL" id="JABBNT010000002">
    <property type="protein sequence ID" value="NMM44221.1"/>
    <property type="molecule type" value="Genomic_DNA"/>
</dbReference>
<reference evidence="8 9" key="1">
    <citation type="submission" date="2020-04" db="EMBL/GenBank/DDBJ databases">
        <title>Rhodospirillaceae bacterium KN72 isolated from deep sea.</title>
        <authorList>
            <person name="Zhang D.-C."/>
        </authorList>
    </citation>
    <scope>NUCLEOTIDE SEQUENCE [LARGE SCALE GENOMIC DNA]</scope>
    <source>
        <strain evidence="8 9">KN72</strain>
    </source>
</reference>
<dbReference type="SMART" id="SM00072">
    <property type="entry name" value="GuKc"/>
    <property type="match status" value="1"/>
</dbReference>
<comment type="similarity">
    <text evidence="6">Belongs to the ribose 1,5-bisphosphokinase family.</text>
</comment>
<evidence type="ECO:0000256" key="1">
    <source>
        <dbReference type="ARBA" id="ARBA00000373"/>
    </source>
</evidence>
<gene>
    <name evidence="6 8" type="primary">phnN</name>
    <name evidence="8" type="ORF">HH303_07015</name>
</gene>
<evidence type="ECO:0000256" key="3">
    <source>
        <dbReference type="ARBA" id="ARBA00022679"/>
    </source>
</evidence>
<name>A0A7Y0E0H7_9PROT</name>
<dbReference type="RefSeq" id="WP_169624520.1">
    <property type="nucleotide sequence ID" value="NZ_JABBNT010000002.1"/>
</dbReference>
<keyword evidence="3 6" id="KW-0808">Transferase</keyword>
<sequence length="180" mass="18986">MTARFIAVVGPSGAGKDSLIDAARRHFGEDGPIRFVQRAITRPADAGGEAHEALTAEEFAARAASGGFALHWEAHGLSYGIPADIRDSLAVGRSVLANLSRAAISQMRQEFPERRILVVTASPAVLAGRLAARGRESAAEIEARLSRAPTEFPEGPDVVTVRNEGPLAEAERAFIAALHG</sequence>
<keyword evidence="5 6" id="KW-0067">ATP-binding</keyword>
<keyword evidence="9" id="KW-1185">Reference proteome</keyword>
<dbReference type="PANTHER" id="PTHR23117:SF8">
    <property type="entry name" value="RIBOSE 1,5-BISPHOSPHATE PHOSPHOKINASE PHNN"/>
    <property type="match status" value="1"/>
</dbReference>
<proteinExistence type="inferred from homology"/>
<dbReference type="AlphaFoldDB" id="A0A7Y0E0H7"/>
<accession>A0A7Y0E0H7</accession>
<evidence type="ECO:0000256" key="2">
    <source>
        <dbReference type="ARBA" id="ARBA00005069"/>
    </source>
</evidence>
<comment type="function">
    <text evidence="6">Catalyzes the phosphorylation of ribose 1,5-bisphosphate to 5-phospho-D-ribosyl alpha-1-diphosphate (PRPP).</text>
</comment>
<evidence type="ECO:0000313" key="9">
    <source>
        <dbReference type="Proteomes" id="UP000539372"/>
    </source>
</evidence>
<evidence type="ECO:0000313" key="8">
    <source>
        <dbReference type="EMBL" id="NMM44221.1"/>
    </source>
</evidence>
<dbReference type="PROSITE" id="PS50052">
    <property type="entry name" value="GUANYLATE_KINASE_2"/>
    <property type="match status" value="1"/>
</dbReference>
<dbReference type="NCBIfam" id="TIGR02322">
    <property type="entry name" value="phosphon_PhnN"/>
    <property type="match status" value="1"/>
</dbReference>
<comment type="pathway">
    <text evidence="2 6">Metabolic intermediate biosynthesis; 5-phospho-alpha-D-ribose 1-diphosphate biosynthesis; 5-phospho-alpha-D-ribose 1-diphosphate from D-ribose 5-phosphate (route II): step 3/3.</text>
</comment>
<dbReference type="Proteomes" id="UP000539372">
    <property type="component" value="Unassembled WGS sequence"/>
</dbReference>
<dbReference type="InterPro" id="IPR008145">
    <property type="entry name" value="GK/Ca_channel_bsu"/>
</dbReference>
<dbReference type="GO" id="GO:0019634">
    <property type="term" value="P:organic phosphonate metabolic process"/>
    <property type="evidence" value="ECO:0007669"/>
    <property type="project" value="UniProtKB-UniRule"/>
</dbReference>
<dbReference type="SUPFAM" id="SSF52540">
    <property type="entry name" value="P-loop containing nucleoside triphosphate hydrolases"/>
    <property type="match status" value="1"/>
</dbReference>
<evidence type="ECO:0000256" key="4">
    <source>
        <dbReference type="ARBA" id="ARBA00022741"/>
    </source>
</evidence>
<evidence type="ECO:0000256" key="5">
    <source>
        <dbReference type="ARBA" id="ARBA00022840"/>
    </source>
</evidence>
<dbReference type="InterPro" id="IPR008144">
    <property type="entry name" value="Guanylate_kin-like_dom"/>
</dbReference>
<feature type="binding site" evidence="6">
    <location>
        <begin position="10"/>
        <end position="17"/>
    </location>
    <ligand>
        <name>ATP</name>
        <dbReference type="ChEBI" id="CHEBI:30616"/>
    </ligand>
</feature>
<evidence type="ECO:0000259" key="7">
    <source>
        <dbReference type="PROSITE" id="PS50052"/>
    </source>
</evidence>
<protein>
    <recommendedName>
        <fullName evidence="6">Ribose 1,5-bisphosphate phosphokinase PhnN</fullName>
        <ecNumber evidence="6">2.7.4.23</ecNumber>
    </recommendedName>
    <alternativeName>
        <fullName evidence="6">Ribose 1,5-bisphosphokinase</fullName>
    </alternativeName>
</protein>